<evidence type="ECO:0000256" key="1">
    <source>
        <dbReference type="SAM" id="SignalP"/>
    </source>
</evidence>
<accession>A0A2K4ZJD2</accession>
<dbReference type="OrthoDB" id="1864251at2"/>
<dbReference type="InterPro" id="IPR035940">
    <property type="entry name" value="CAP_sf"/>
</dbReference>
<proteinExistence type="predicted"/>
<evidence type="ECO:0000313" key="3">
    <source>
        <dbReference type="EMBL" id="SOY30588.1"/>
    </source>
</evidence>
<gene>
    <name evidence="3" type="ORF">AMURIS_03319</name>
</gene>
<keyword evidence="1" id="KW-0732">Signal</keyword>
<feature type="domain" description="SCP" evidence="2">
    <location>
        <begin position="217"/>
        <end position="332"/>
    </location>
</feature>
<keyword evidence="4" id="KW-1185">Reference proteome</keyword>
<evidence type="ECO:0000313" key="4">
    <source>
        <dbReference type="Proteomes" id="UP000236311"/>
    </source>
</evidence>
<evidence type="ECO:0000259" key="2">
    <source>
        <dbReference type="Pfam" id="PF00188"/>
    </source>
</evidence>
<dbReference type="AlphaFoldDB" id="A0A2K4ZJD2"/>
<protein>
    <submittedName>
        <fullName evidence="3">Cysteine-rich secretory protein family protein</fullName>
    </submittedName>
</protein>
<dbReference type="RefSeq" id="WP_103240613.1">
    <property type="nucleotide sequence ID" value="NZ_JANJZD010000017.1"/>
</dbReference>
<reference evidence="3 4" key="1">
    <citation type="submission" date="2018-01" db="EMBL/GenBank/DDBJ databases">
        <authorList>
            <person name="Gaut B.S."/>
            <person name="Morton B.R."/>
            <person name="Clegg M.T."/>
            <person name="Duvall M.R."/>
        </authorList>
    </citation>
    <scope>NUCLEOTIDE SEQUENCE [LARGE SCALE GENOMIC DNA]</scope>
    <source>
        <strain evidence="3">GP69</strain>
    </source>
</reference>
<dbReference type="Pfam" id="PF00188">
    <property type="entry name" value="CAP"/>
    <property type="match status" value="1"/>
</dbReference>
<dbReference type="Gene3D" id="3.40.33.10">
    <property type="entry name" value="CAP"/>
    <property type="match status" value="1"/>
</dbReference>
<organism evidence="3 4">
    <name type="scientific">Acetatifactor muris</name>
    <dbReference type="NCBI Taxonomy" id="879566"/>
    <lineage>
        <taxon>Bacteria</taxon>
        <taxon>Bacillati</taxon>
        <taxon>Bacillota</taxon>
        <taxon>Clostridia</taxon>
        <taxon>Lachnospirales</taxon>
        <taxon>Lachnospiraceae</taxon>
        <taxon>Acetatifactor</taxon>
    </lineage>
</organism>
<dbReference type="EMBL" id="OFSM01000017">
    <property type="protein sequence ID" value="SOY30588.1"/>
    <property type="molecule type" value="Genomic_DNA"/>
</dbReference>
<dbReference type="InterPro" id="IPR014044">
    <property type="entry name" value="CAP_dom"/>
</dbReference>
<feature type="chain" id="PRO_5014333133" evidence="1">
    <location>
        <begin position="30"/>
        <end position="367"/>
    </location>
</feature>
<feature type="signal peptide" evidence="1">
    <location>
        <begin position="1"/>
        <end position="29"/>
    </location>
</feature>
<sequence>MKKNMLVYPVSVLLAASLFAGCATMPVQAAGGRTVSAANPKASPEPEVLTASPDMDAIAGLGELQAGVEEPYYKHSDSFVVDVENGHNPYDVEWDYGELYDTYIEEADWSLVFDADFYMESFPALALLYQYDEELLLEHFQTVGIHEGRQGNEAFNVAAYQENCKKELRHAFGDHYECYYFYWMLNQDSQKGVTTSGKGYPLQLCVKMTSMQAKEFEKVNEYRAEVGIEPLEFDSELAAIACYRGWVDISEGYGAHDWLIDEENEERANAMMELLHMTRLGENTVDCGVNNSTQRIHTAFYIDYRYSTEHYEAMISPDYKYFGCSHIYFGNNRILESRSRSGGTYSKPMMRVEFDLFTDGLTTPMYP</sequence>
<name>A0A2K4ZJD2_9FIRM</name>
<dbReference type="PROSITE" id="PS51257">
    <property type="entry name" value="PROKAR_LIPOPROTEIN"/>
    <property type="match status" value="1"/>
</dbReference>
<dbReference type="Proteomes" id="UP000236311">
    <property type="component" value="Unassembled WGS sequence"/>
</dbReference>
<dbReference type="SUPFAM" id="SSF55797">
    <property type="entry name" value="PR-1-like"/>
    <property type="match status" value="1"/>
</dbReference>